<gene>
    <name evidence="2" type="primary">WBGene00089642</name>
</gene>
<accession>A0A8R1U1K1</accession>
<dbReference type="Proteomes" id="UP000005239">
    <property type="component" value="Unassembled WGS sequence"/>
</dbReference>
<reference evidence="2" key="2">
    <citation type="submission" date="2022-06" db="UniProtKB">
        <authorList>
            <consortium name="EnsemblMetazoa"/>
        </authorList>
    </citation>
    <scope>IDENTIFICATION</scope>
    <source>
        <strain evidence="2">PS312</strain>
    </source>
</reference>
<organism evidence="2 3">
    <name type="scientific">Pristionchus pacificus</name>
    <name type="common">Parasitic nematode worm</name>
    <dbReference type="NCBI Taxonomy" id="54126"/>
    <lineage>
        <taxon>Eukaryota</taxon>
        <taxon>Metazoa</taxon>
        <taxon>Ecdysozoa</taxon>
        <taxon>Nematoda</taxon>
        <taxon>Chromadorea</taxon>
        <taxon>Rhabditida</taxon>
        <taxon>Rhabditina</taxon>
        <taxon>Diplogasteromorpha</taxon>
        <taxon>Diplogasteroidea</taxon>
        <taxon>Neodiplogasteridae</taxon>
        <taxon>Pristionchus</taxon>
    </lineage>
</organism>
<sequence>MKHGLSSLSPPFSSSSLALSGQFSPLPPNQRMRLLAIFLILYVLQVAAGVAPCDPSLINEGSDPTAEFEFNDGVLKCKDNKEIVLDDMRYDDLNCDIQQGLWIYGKTELTPSRKANELLNITCRGKACGISNIKGVKTSEIQYNGGKLNCTDGKQIVVLWENKKKKKRSYDELNCDAEEGWMSGSEYINPRIHSKDDLNIECRWAPCHKSFINGVVPGKDANYDNNILTCKNPKQIIEYSKLHYDYDADEKRLIETRKCEILHGRYGEWYGAELEGSERKLDYDDIHVKCVAQACNPFLIFSNDGYTDFSNGTRHMKPYNATDKMLECKESFEVISYRLLYNYHGKPELSKTLTCNLESGKWKSDEGRDTEISAEDEIVVGCEVIACHKDLINGTADKSEQSALKCDDNKVLQIQQDSNFYKTLKCSDGKWFNPFDSAEVQVKPATEKLTIDSCTYEAPGIGYDRSTRTLTCHPGDIKLGEKSYKSLTCNSRVGWSDESGSVVANAEQKLVGYCKSFCTTTANVNYKMSSDGSYAVTCKELAVMLYGDIEAKKEVREMTCNVDGWTADGEYIGKSETELQQLECKKACNMLRKPKTAADGHSSDDSKWENGLTDLAKETKSSQKYTFKCKNNQLYTKYVIKLNDNLVDSHLNCDIRGYTDKNGRNMASALDSVKIACVKICETTADVKYKLSYDGSYVVTCKKFEVMNYDDGTGMKEVKDMRCSVSGWKRDGADAGKSDSPLEKLECKKPCTKPQKPKNPADSDPSDQSKWEEGLTDFAEVVPKSPGKSIVRAPHHSRQNADIDFNIFSKLDRTCSGGKIFYKQRGAAYFEEGAKRLTCDTMKGVWTVEKEGGYDELRRGGHVICADSNPLPNPNSPPKANAQTTYNDWSIMVGLSIGGILLLLN</sequence>
<evidence type="ECO:0000256" key="1">
    <source>
        <dbReference type="SAM" id="MobiDB-lite"/>
    </source>
</evidence>
<keyword evidence="3" id="KW-1185">Reference proteome</keyword>
<accession>A0A2A6BF53</accession>
<dbReference type="EnsemblMetazoa" id="PPA00088.1">
    <property type="protein sequence ID" value="PPA00088.1"/>
    <property type="gene ID" value="WBGene00089642"/>
</dbReference>
<name>A0A2A6BF53_PRIPA</name>
<dbReference type="AlphaFoldDB" id="A0A2A6BF53"/>
<feature type="region of interest" description="Disordered" evidence="1">
    <location>
        <begin position="731"/>
        <end position="770"/>
    </location>
</feature>
<evidence type="ECO:0000313" key="3">
    <source>
        <dbReference type="Proteomes" id="UP000005239"/>
    </source>
</evidence>
<evidence type="ECO:0000313" key="2">
    <source>
        <dbReference type="EnsemblMetazoa" id="PPA00088.1"/>
    </source>
</evidence>
<reference evidence="3" key="1">
    <citation type="journal article" date="2008" name="Nat. Genet.">
        <title>The Pristionchus pacificus genome provides a unique perspective on nematode lifestyle and parasitism.</title>
        <authorList>
            <person name="Dieterich C."/>
            <person name="Clifton S.W."/>
            <person name="Schuster L.N."/>
            <person name="Chinwalla A."/>
            <person name="Delehaunty K."/>
            <person name="Dinkelacker I."/>
            <person name="Fulton L."/>
            <person name="Fulton R."/>
            <person name="Godfrey J."/>
            <person name="Minx P."/>
            <person name="Mitreva M."/>
            <person name="Roeseler W."/>
            <person name="Tian H."/>
            <person name="Witte H."/>
            <person name="Yang S.P."/>
            <person name="Wilson R.K."/>
            <person name="Sommer R.J."/>
        </authorList>
    </citation>
    <scope>NUCLEOTIDE SEQUENCE [LARGE SCALE GENOMIC DNA]</scope>
    <source>
        <strain evidence="3">PS312</strain>
    </source>
</reference>
<protein>
    <submittedName>
        <fullName evidence="2">Uncharacterized protein</fullName>
    </submittedName>
</protein>
<feature type="compositionally biased region" description="Basic and acidic residues" evidence="1">
    <location>
        <begin position="731"/>
        <end position="749"/>
    </location>
</feature>
<proteinExistence type="predicted"/>